<dbReference type="GO" id="GO:0006364">
    <property type="term" value="P:rRNA processing"/>
    <property type="evidence" value="ECO:0007669"/>
    <property type="project" value="UniProtKB-ARBA"/>
</dbReference>
<dbReference type="NCBIfam" id="TIGR00093">
    <property type="entry name" value="pseudouridine synthase"/>
    <property type="match status" value="1"/>
</dbReference>
<reference evidence="8" key="1">
    <citation type="journal article" date="2014" name="Int. J. Syst. Evol. Microbiol.">
        <title>Complete genome sequence of Corynebacterium casei LMG S-19264T (=DSM 44701T), isolated from a smear-ripened cheese.</title>
        <authorList>
            <consortium name="US DOE Joint Genome Institute (JGI-PGF)"/>
            <person name="Walter F."/>
            <person name="Albersmeier A."/>
            <person name="Kalinowski J."/>
            <person name="Ruckert C."/>
        </authorList>
    </citation>
    <scope>NUCLEOTIDE SEQUENCE</scope>
    <source>
        <strain evidence="8">KCTC 32296</strain>
    </source>
</reference>
<dbReference type="Pfam" id="PF00849">
    <property type="entry name" value="PseudoU_synth_2"/>
    <property type="match status" value="1"/>
</dbReference>
<dbReference type="PANTHER" id="PTHR47683">
    <property type="entry name" value="PSEUDOURIDINE SYNTHASE FAMILY PROTEIN-RELATED"/>
    <property type="match status" value="1"/>
</dbReference>
<evidence type="ECO:0000256" key="4">
    <source>
        <dbReference type="ARBA" id="ARBA00036749"/>
    </source>
</evidence>
<evidence type="ECO:0000256" key="5">
    <source>
        <dbReference type="ARBA" id="ARBA00037590"/>
    </source>
</evidence>
<protein>
    <recommendedName>
        <fullName evidence="6">Pseudouridine synthase</fullName>
        <ecNumber evidence="6">5.4.99.-</ecNumber>
    </recommendedName>
</protein>
<dbReference type="GO" id="GO:0003723">
    <property type="term" value="F:RNA binding"/>
    <property type="evidence" value="ECO:0007669"/>
    <property type="project" value="UniProtKB-KW"/>
</dbReference>
<reference evidence="8" key="2">
    <citation type="submission" date="2020-09" db="EMBL/GenBank/DDBJ databases">
        <authorList>
            <person name="Sun Q."/>
            <person name="Kim S."/>
        </authorList>
    </citation>
    <scope>NUCLEOTIDE SEQUENCE</scope>
    <source>
        <strain evidence="8">KCTC 32296</strain>
    </source>
</reference>
<dbReference type="GO" id="GO:0160136">
    <property type="term" value="F:16S rRNA pseudouridine(516) synthase activity"/>
    <property type="evidence" value="ECO:0007669"/>
    <property type="project" value="UniProtKB-EC"/>
</dbReference>
<evidence type="ECO:0000256" key="1">
    <source>
        <dbReference type="ARBA" id="ARBA00008348"/>
    </source>
</evidence>
<evidence type="ECO:0000256" key="3">
    <source>
        <dbReference type="ARBA" id="ARBA00023235"/>
    </source>
</evidence>
<keyword evidence="9" id="KW-1185">Reference proteome</keyword>
<dbReference type="PANTHER" id="PTHR47683:SF4">
    <property type="entry name" value="PSEUDOURIDINE SYNTHASE"/>
    <property type="match status" value="1"/>
</dbReference>
<dbReference type="PROSITE" id="PS01149">
    <property type="entry name" value="PSI_RSU"/>
    <property type="match status" value="1"/>
</dbReference>
<dbReference type="EC" id="5.4.99.-" evidence="6"/>
<proteinExistence type="inferred from homology"/>
<comment type="similarity">
    <text evidence="1 6">Belongs to the pseudouridine synthase RsuA family.</text>
</comment>
<dbReference type="SUPFAM" id="SSF55120">
    <property type="entry name" value="Pseudouridine synthase"/>
    <property type="match status" value="1"/>
</dbReference>
<evidence type="ECO:0000256" key="2">
    <source>
        <dbReference type="ARBA" id="ARBA00022884"/>
    </source>
</evidence>
<feature type="domain" description="Pseudouridine synthase RsuA/RluA-like" evidence="7">
    <location>
        <begin position="60"/>
        <end position="193"/>
    </location>
</feature>
<sequence>MRLVKHLANLGYGSRKDVQKLIRMGVFADTDGERLSDDAKIAHDDVRYKGRPLDPDHGVVLLMHKPVGYVCSTKDTGQLVYELLPARFRDRKPVLSTIGRLDANTSGLLLFTDDGDFLHRIISPKNHVPKVYEVTLARPLNGHEGAIFESGTLLLEAEKEPLKPAFLEVTGETTARLTLYEGRYHQVRRMFAAVGNHVETLHRARMGELTLGDLKPGQWRILTPEDIQKLLARSVS</sequence>
<name>A0A918Q3F2_9CAUL</name>
<keyword evidence="3 6" id="KW-0413">Isomerase</keyword>
<dbReference type="InterPro" id="IPR042092">
    <property type="entry name" value="PsdUridine_s_RsuA/RluB/E/F_cat"/>
</dbReference>
<dbReference type="InterPro" id="IPR000748">
    <property type="entry name" value="PsdUridine_synth_RsuA/RluB/E/F"/>
</dbReference>
<dbReference type="Gene3D" id="3.10.290.10">
    <property type="entry name" value="RNA-binding S4 domain"/>
    <property type="match status" value="1"/>
</dbReference>
<comment type="catalytic activity">
    <reaction evidence="4">
        <text>uridine(516) in 16S rRNA = pseudouridine(516) in 16S rRNA</text>
        <dbReference type="Rhea" id="RHEA:38867"/>
        <dbReference type="Rhea" id="RHEA-COMP:10089"/>
        <dbReference type="Rhea" id="RHEA-COMP:10090"/>
        <dbReference type="ChEBI" id="CHEBI:65314"/>
        <dbReference type="ChEBI" id="CHEBI:65315"/>
        <dbReference type="EC" id="5.4.99.19"/>
    </reaction>
</comment>
<dbReference type="InterPro" id="IPR006145">
    <property type="entry name" value="PsdUridine_synth_RsuA/RluA"/>
</dbReference>
<comment type="function">
    <text evidence="5">Responsible for synthesis of pseudouridine from uracil-516 in 16S ribosomal RNA.</text>
</comment>
<organism evidence="8 9">
    <name type="scientific">Asticcacaulis endophyticus</name>
    <dbReference type="NCBI Taxonomy" id="1395890"/>
    <lineage>
        <taxon>Bacteria</taxon>
        <taxon>Pseudomonadati</taxon>
        <taxon>Pseudomonadota</taxon>
        <taxon>Alphaproteobacteria</taxon>
        <taxon>Caulobacterales</taxon>
        <taxon>Caulobacteraceae</taxon>
        <taxon>Asticcacaulis</taxon>
    </lineage>
</organism>
<evidence type="ECO:0000256" key="6">
    <source>
        <dbReference type="RuleBase" id="RU003887"/>
    </source>
</evidence>
<dbReference type="CDD" id="cd02553">
    <property type="entry name" value="PseudoU_synth_RsuA"/>
    <property type="match status" value="1"/>
</dbReference>
<gene>
    <name evidence="8" type="primary">rsuA</name>
    <name evidence="8" type="ORF">GCM10011273_14280</name>
</gene>
<dbReference type="InterPro" id="IPR018496">
    <property type="entry name" value="PsdUridine_synth_RsuA/RluB_CS"/>
</dbReference>
<evidence type="ECO:0000313" key="8">
    <source>
        <dbReference type="EMBL" id="GGZ29377.1"/>
    </source>
</evidence>
<dbReference type="EMBL" id="BMZB01000001">
    <property type="protein sequence ID" value="GGZ29377.1"/>
    <property type="molecule type" value="Genomic_DNA"/>
</dbReference>
<dbReference type="RefSeq" id="WP_189485681.1">
    <property type="nucleotide sequence ID" value="NZ_BMZB01000001.1"/>
</dbReference>
<dbReference type="GO" id="GO:0001522">
    <property type="term" value="P:pseudouridine synthesis"/>
    <property type="evidence" value="ECO:0007669"/>
    <property type="project" value="InterPro"/>
</dbReference>
<dbReference type="InterPro" id="IPR036986">
    <property type="entry name" value="S4_RNA-bd_sf"/>
</dbReference>
<evidence type="ECO:0000259" key="7">
    <source>
        <dbReference type="Pfam" id="PF00849"/>
    </source>
</evidence>
<dbReference type="InterPro" id="IPR020103">
    <property type="entry name" value="PsdUridine_synth_cat_dom_sf"/>
</dbReference>
<dbReference type="AlphaFoldDB" id="A0A918Q3F2"/>
<dbReference type="Gene3D" id="3.30.70.580">
    <property type="entry name" value="Pseudouridine synthase I, catalytic domain, N-terminal subdomain"/>
    <property type="match status" value="1"/>
</dbReference>
<evidence type="ECO:0000313" key="9">
    <source>
        <dbReference type="Proteomes" id="UP000662572"/>
    </source>
</evidence>
<dbReference type="InterPro" id="IPR020094">
    <property type="entry name" value="TruA/RsuA/RluB/E/F_N"/>
</dbReference>
<accession>A0A918Q3F2</accession>
<dbReference type="Proteomes" id="UP000662572">
    <property type="component" value="Unassembled WGS sequence"/>
</dbReference>
<keyword evidence="2" id="KW-0694">RNA-binding</keyword>
<comment type="caution">
    <text evidence="8">The sequence shown here is derived from an EMBL/GenBank/DDBJ whole genome shotgun (WGS) entry which is preliminary data.</text>
</comment>
<dbReference type="InterPro" id="IPR050343">
    <property type="entry name" value="RsuA_PseudoU_synthase"/>
</dbReference>
<dbReference type="Gene3D" id="3.30.70.1560">
    <property type="entry name" value="Alpha-L RNA-binding motif"/>
    <property type="match status" value="1"/>
</dbReference>